<evidence type="ECO:0000256" key="6">
    <source>
        <dbReference type="ARBA" id="ARBA00022490"/>
    </source>
</evidence>
<dbReference type="SUPFAM" id="SSF53474">
    <property type="entry name" value="alpha/beta-Hydrolases"/>
    <property type="match status" value="1"/>
</dbReference>
<comment type="similarity">
    <text evidence="15">Belongs to the peptidase S33 family. ABHD4/ABHD5 subfamily.</text>
</comment>
<evidence type="ECO:0000256" key="16">
    <source>
        <dbReference type="ARBA" id="ARBA00040731"/>
    </source>
</evidence>
<dbReference type="STRING" id="225164.V3ZTT6"/>
<dbReference type="GO" id="GO:0006654">
    <property type="term" value="P:phosphatidic acid biosynthetic process"/>
    <property type="evidence" value="ECO:0007669"/>
    <property type="project" value="TreeGrafter"/>
</dbReference>
<dbReference type="InterPro" id="IPR029058">
    <property type="entry name" value="AB_hydrolase_fold"/>
</dbReference>
<dbReference type="Gene3D" id="3.40.50.1820">
    <property type="entry name" value="alpha/beta hydrolase"/>
    <property type="match status" value="1"/>
</dbReference>
<comment type="catalytic activity">
    <reaction evidence="20">
        <text>1-octadecanoyl-sn-glycero-3-phosphate + (9Z)-octadecenoyl-CoA = 1-octadecanoyl-2-(9Z-octadecenoyl)-sn-glycero-3-phosphate + CoA</text>
        <dbReference type="Rhea" id="RHEA:37163"/>
        <dbReference type="ChEBI" id="CHEBI:57287"/>
        <dbReference type="ChEBI" id="CHEBI:57387"/>
        <dbReference type="ChEBI" id="CHEBI:74560"/>
        <dbReference type="ChEBI" id="CHEBI:74565"/>
    </reaction>
    <physiologicalReaction direction="left-to-right" evidence="20">
        <dbReference type="Rhea" id="RHEA:37164"/>
    </physiologicalReaction>
</comment>
<evidence type="ECO:0000256" key="7">
    <source>
        <dbReference type="ARBA" id="ARBA00022516"/>
    </source>
</evidence>
<dbReference type="GO" id="GO:0006631">
    <property type="term" value="P:fatty acid metabolic process"/>
    <property type="evidence" value="ECO:0007669"/>
    <property type="project" value="UniProtKB-KW"/>
</dbReference>
<evidence type="ECO:0000256" key="5">
    <source>
        <dbReference type="ARBA" id="ARBA00013211"/>
    </source>
</evidence>
<dbReference type="GO" id="GO:0005811">
    <property type="term" value="C:lipid droplet"/>
    <property type="evidence" value="ECO:0007669"/>
    <property type="project" value="UniProtKB-SubCell"/>
</dbReference>
<evidence type="ECO:0000256" key="4">
    <source>
        <dbReference type="ARBA" id="ARBA00004502"/>
    </source>
</evidence>
<feature type="compositionally biased region" description="Acidic residues" evidence="25">
    <location>
        <begin position="377"/>
        <end position="390"/>
    </location>
</feature>
<dbReference type="GO" id="GO:0003841">
    <property type="term" value="F:1-acylglycerol-3-phosphate O-acyltransferase activity"/>
    <property type="evidence" value="ECO:0007669"/>
    <property type="project" value="UniProtKB-EC"/>
</dbReference>
<comment type="subcellular location">
    <subcellularLocation>
        <location evidence="3">Cytoplasm</location>
    </subcellularLocation>
    <subcellularLocation>
        <location evidence="4">Lipid droplet</location>
    </subcellularLocation>
</comment>
<keyword evidence="28" id="KW-1185">Reference proteome</keyword>
<protein>
    <recommendedName>
        <fullName evidence="16">1-acylglycerol-3-phosphate O-acyltransferase ABHD5</fullName>
        <ecNumber evidence="5">2.3.1.51</ecNumber>
    </recommendedName>
    <alternativeName>
        <fullName evidence="17">Abhydrolase domain-containing protein 5</fullName>
    </alternativeName>
</protein>
<dbReference type="Pfam" id="PF00561">
    <property type="entry name" value="Abhydrolase_1"/>
    <property type="match status" value="1"/>
</dbReference>
<dbReference type="RefSeq" id="XP_009061412.1">
    <property type="nucleotide sequence ID" value="XM_009063164.1"/>
</dbReference>
<evidence type="ECO:0000256" key="12">
    <source>
        <dbReference type="ARBA" id="ARBA00023098"/>
    </source>
</evidence>
<evidence type="ECO:0000256" key="11">
    <source>
        <dbReference type="ARBA" id="ARBA00022832"/>
    </source>
</evidence>
<dbReference type="GO" id="GO:0052689">
    <property type="term" value="F:carboxylic ester hydrolase activity"/>
    <property type="evidence" value="ECO:0007669"/>
    <property type="project" value="TreeGrafter"/>
</dbReference>
<keyword evidence="13" id="KW-0012">Acyltransferase</keyword>
<evidence type="ECO:0000256" key="2">
    <source>
        <dbReference type="ARBA" id="ARBA00000816"/>
    </source>
</evidence>
<keyword evidence="6" id="KW-0963">Cytoplasm</keyword>
<name>V3ZTT6_LOTGI</name>
<evidence type="ECO:0000256" key="10">
    <source>
        <dbReference type="ARBA" id="ARBA00022782"/>
    </source>
</evidence>
<dbReference type="EMBL" id="KB202823">
    <property type="protein sequence ID" value="ESO87802.1"/>
    <property type="molecule type" value="Genomic_DNA"/>
</dbReference>
<comment type="catalytic activity">
    <reaction evidence="2">
        <text>1-(9Z-octadecenoyl)-sn-glycero-3-phosphate + hexadecanoyl-CoA = 1-(9Z)-octadecenoyl-2-hexadecanoyl-sn-glycero-3-phosphate + CoA</text>
        <dbReference type="Rhea" id="RHEA:37143"/>
        <dbReference type="ChEBI" id="CHEBI:57287"/>
        <dbReference type="ChEBI" id="CHEBI:57379"/>
        <dbReference type="ChEBI" id="CHEBI:74544"/>
        <dbReference type="ChEBI" id="CHEBI:74551"/>
    </reaction>
    <physiologicalReaction direction="left-to-right" evidence="2">
        <dbReference type="Rhea" id="RHEA:37144"/>
    </physiologicalReaction>
</comment>
<evidence type="ECO:0000256" key="13">
    <source>
        <dbReference type="ARBA" id="ARBA00023315"/>
    </source>
</evidence>
<feature type="domain" description="AB hydrolase-1" evidence="26">
    <location>
        <begin position="81"/>
        <end position="338"/>
    </location>
</feature>
<accession>V3ZTT6</accession>
<evidence type="ECO:0000256" key="20">
    <source>
        <dbReference type="ARBA" id="ARBA00047543"/>
    </source>
</evidence>
<keyword evidence="11" id="KW-0276">Fatty acid metabolism</keyword>
<gene>
    <name evidence="27" type="ORF">LOTGIDRAFT_219704</name>
</gene>
<evidence type="ECO:0000256" key="9">
    <source>
        <dbReference type="ARBA" id="ARBA00022679"/>
    </source>
</evidence>
<dbReference type="Proteomes" id="UP000030746">
    <property type="component" value="Unassembled WGS sequence"/>
</dbReference>
<evidence type="ECO:0000256" key="14">
    <source>
        <dbReference type="ARBA" id="ARBA00036296"/>
    </source>
</evidence>
<dbReference type="GO" id="GO:0005739">
    <property type="term" value="C:mitochondrion"/>
    <property type="evidence" value="ECO:0007669"/>
    <property type="project" value="TreeGrafter"/>
</dbReference>
<evidence type="ECO:0000256" key="1">
    <source>
        <dbReference type="ARBA" id="ARBA00000300"/>
    </source>
</evidence>
<keyword evidence="8" id="KW-0551">Lipid droplet</keyword>
<comment type="catalytic activity">
    <reaction evidence="14">
        <text>1-(9Z-octadecenoyl)-sn-glycero-3-phosphate + octadecanoyl-CoA = 1-(9Z-octadecenoyl)-2-octadecanoyl-sn-glycero-3-phosphate + CoA</text>
        <dbReference type="Rhea" id="RHEA:37147"/>
        <dbReference type="ChEBI" id="CHEBI:57287"/>
        <dbReference type="ChEBI" id="CHEBI:57394"/>
        <dbReference type="ChEBI" id="CHEBI:74544"/>
        <dbReference type="ChEBI" id="CHEBI:74552"/>
    </reaction>
    <physiologicalReaction direction="left-to-right" evidence="14">
        <dbReference type="Rhea" id="RHEA:37148"/>
    </physiologicalReaction>
</comment>
<comment type="catalytic activity">
    <reaction evidence="22">
        <text>1-(5Z,8Z,11Z,14Z-eicosatetraenoyl)-sn-glycero-3-phosphate + (9Z)-octadecenoyl-CoA = 1-(5Z,8Z,11Z,14Z)-eicosatetraenoyl-2-(9Z)-octadecenoyl-sn-glycero-3-phosphate + CoA</text>
        <dbReference type="Rhea" id="RHEA:37455"/>
        <dbReference type="ChEBI" id="CHEBI:57287"/>
        <dbReference type="ChEBI" id="CHEBI:57387"/>
        <dbReference type="ChEBI" id="CHEBI:74938"/>
        <dbReference type="ChEBI" id="CHEBI:74941"/>
    </reaction>
    <physiologicalReaction direction="left-to-right" evidence="22">
        <dbReference type="Rhea" id="RHEA:37456"/>
    </physiologicalReaction>
</comment>
<dbReference type="OrthoDB" id="7457040at2759"/>
<dbReference type="PANTHER" id="PTHR42886:SF29">
    <property type="entry name" value="PUMMELIG, ISOFORM A"/>
    <property type="match status" value="1"/>
</dbReference>
<sequence length="397" mass="45178">MTLTEASRTSSGETSTERRSRWLSPREWFRWVPTSPELLEKVEEKILTCCKNISEQKFVSGKVNKLWTIVVNKEKEKEKTPIVMVHGFGGGVGLWIHNLDSLSEKRTVYAFDLLGFGRSSRPVFSHDPELAENEFIDAIEEWRKSLNLEKFILIGHSLGAFLASSYTIKYPKSVQHLILADAWGFPEKAPASQQQGRLPSWIRLLVKVLTPFNPLAGLRAAGPWGPGLVKRFRPDLQDTFSEVFDDDTIFTYIYHCNAQTPSGECAFKNMTIPFGWAKYPMINRISELPSHLPMTMIYGSRSWIDRSIGHRVKYIRNDSFVDVQIVVGAGHHVYADKPEIFNNIVNRICDKIDSEAEDKLRQNSSVAENLSSAQNDSTEENDNQAQDTEDKDYMAQL</sequence>
<evidence type="ECO:0000256" key="21">
    <source>
        <dbReference type="ARBA" id="ARBA00047849"/>
    </source>
</evidence>
<comment type="function">
    <text evidence="18">Coenzyme A-dependent lysophosphatidic acid acyltransferase that catalyzes the transfer of an acyl group on a lysophosphatidic acid. Functions preferentially with 1-oleoyl-lysophosphatidic acid followed by 1-palmitoyl-lysophosphatidic acid, 1-stearoyl-lysophosphatidic acid and 1-arachidonoyl-lysophosphatidic acid as lipid acceptor. Functions preferentially with arachidonoyl-CoA followed by oleoyl-CoA as acyl group donors. Functions in phosphatidic acid biosynthesis. May regulate the cellular storage of triacylglycerol through activation of the phospholipase PNPLA2. Involved in keratinocyte differentiation. Regulates lipid droplet fusion.</text>
</comment>
<evidence type="ECO:0000259" key="26">
    <source>
        <dbReference type="Pfam" id="PF00561"/>
    </source>
</evidence>
<dbReference type="AlphaFoldDB" id="V3ZTT6"/>
<comment type="catalytic activity">
    <reaction evidence="1">
        <text>a 1-acyl-sn-glycero-3-phosphate + an acyl-CoA = a 1,2-diacyl-sn-glycero-3-phosphate + CoA</text>
        <dbReference type="Rhea" id="RHEA:19709"/>
        <dbReference type="ChEBI" id="CHEBI:57287"/>
        <dbReference type="ChEBI" id="CHEBI:57970"/>
        <dbReference type="ChEBI" id="CHEBI:58342"/>
        <dbReference type="ChEBI" id="CHEBI:58608"/>
        <dbReference type="EC" id="2.3.1.51"/>
    </reaction>
    <physiologicalReaction direction="left-to-right" evidence="1">
        <dbReference type="Rhea" id="RHEA:19710"/>
    </physiologicalReaction>
</comment>
<evidence type="ECO:0000256" key="25">
    <source>
        <dbReference type="SAM" id="MobiDB-lite"/>
    </source>
</evidence>
<keyword evidence="10" id="KW-0221">Differentiation</keyword>
<dbReference type="GeneID" id="20246885"/>
<evidence type="ECO:0000256" key="15">
    <source>
        <dbReference type="ARBA" id="ARBA00038097"/>
    </source>
</evidence>
<comment type="catalytic activity">
    <reaction evidence="23">
        <text>1-(9Z-octadecenoyl)-sn-glycero-3-phosphate + (5Z,8Z,11Z,14Z)-eicosatetraenoyl-CoA = 1-(9Z)-octadecenoyl-2-(5Z,8Z,11Z,14Z)-eicosatetraenoyl-sn-glycero-3-phosphate + CoA</text>
        <dbReference type="Rhea" id="RHEA:37443"/>
        <dbReference type="ChEBI" id="CHEBI:57287"/>
        <dbReference type="ChEBI" id="CHEBI:57368"/>
        <dbReference type="ChEBI" id="CHEBI:74544"/>
        <dbReference type="ChEBI" id="CHEBI:74928"/>
    </reaction>
    <physiologicalReaction direction="left-to-right" evidence="23">
        <dbReference type="Rhea" id="RHEA:37444"/>
    </physiologicalReaction>
</comment>
<evidence type="ECO:0000256" key="19">
    <source>
        <dbReference type="ARBA" id="ARBA00047525"/>
    </source>
</evidence>
<dbReference type="GO" id="GO:0030154">
    <property type="term" value="P:cell differentiation"/>
    <property type="evidence" value="ECO:0007669"/>
    <property type="project" value="UniProtKB-KW"/>
</dbReference>
<feature type="region of interest" description="Disordered" evidence="25">
    <location>
        <begin position="360"/>
        <end position="397"/>
    </location>
</feature>
<dbReference type="GO" id="GO:0055088">
    <property type="term" value="P:lipid homeostasis"/>
    <property type="evidence" value="ECO:0007669"/>
    <property type="project" value="TreeGrafter"/>
</dbReference>
<evidence type="ECO:0000256" key="22">
    <source>
        <dbReference type="ARBA" id="ARBA00048632"/>
    </source>
</evidence>
<feature type="compositionally biased region" description="Polar residues" evidence="25">
    <location>
        <begin position="362"/>
        <end position="376"/>
    </location>
</feature>
<keyword evidence="7" id="KW-0444">Lipid biosynthesis</keyword>
<evidence type="ECO:0000256" key="3">
    <source>
        <dbReference type="ARBA" id="ARBA00004496"/>
    </source>
</evidence>
<comment type="catalytic activity">
    <reaction evidence="21">
        <text>eicosanoyl-CoA + 1-(9Z-octadecenoyl)-sn-glycero-3-phosphate = 1-(9Z)-octadecenoyl-2-eicosanoyl-sn-glycero-3-phosphate + CoA</text>
        <dbReference type="Rhea" id="RHEA:37451"/>
        <dbReference type="ChEBI" id="CHEBI:57287"/>
        <dbReference type="ChEBI" id="CHEBI:57380"/>
        <dbReference type="ChEBI" id="CHEBI:74544"/>
        <dbReference type="ChEBI" id="CHEBI:74937"/>
    </reaction>
    <physiologicalReaction direction="left-to-right" evidence="21">
        <dbReference type="Rhea" id="RHEA:37452"/>
    </physiologicalReaction>
</comment>
<evidence type="ECO:0000256" key="18">
    <source>
        <dbReference type="ARBA" id="ARBA00045357"/>
    </source>
</evidence>
<comment type="catalytic activity">
    <reaction evidence="24">
        <text>1-(9Z-octadecenoyl)-sn-glycero-3-phosphate + (9Z)-octadecenoyl-CoA = 1,2-di-(9Z-octadecenoyl)-sn-glycero-3-phosphate + CoA</text>
        <dbReference type="Rhea" id="RHEA:37131"/>
        <dbReference type="ChEBI" id="CHEBI:57287"/>
        <dbReference type="ChEBI" id="CHEBI:57387"/>
        <dbReference type="ChEBI" id="CHEBI:74544"/>
        <dbReference type="ChEBI" id="CHEBI:74546"/>
    </reaction>
    <physiologicalReaction direction="left-to-right" evidence="24">
        <dbReference type="Rhea" id="RHEA:37132"/>
    </physiologicalReaction>
</comment>
<evidence type="ECO:0000313" key="28">
    <source>
        <dbReference type="Proteomes" id="UP000030746"/>
    </source>
</evidence>
<reference evidence="27 28" key="1">
    <citation type="journal article" date="2013" name="Nature">
        <title>Insights into bilaterian evolution from three spiralian genomes.</title>
        <authorList>
            <person name="Simakov O."/>
            <person name="Marletaz F."/>
            <person name="Cho S.J."/>
            <person name="Edsinger-Gonzales E."/>
            <person name="Havlak P."/>
            <person name="Hellsten U."/>
            <person name="Kuo D.H."/>
            <person name="Larsson T."/>
            <person name="Lv J."/>
            <person name="Arendt D."/>
            <person name="Savage R."/>
            <person name="Osoegawa K."/>
            <person name="de Jong P."/>
            <person name="Grimwood J."/>
            <person name="Chapman J.A."/>
            <person name="Shapiro H."/>
            <person name="Aerts A."/>
            <person name="Otillar R.P."/>
            <person name="Terry A.Y."/>
            <person name="Boore J.L."/>
            <person name="Grigoriev I.V."/>
            <person name="Lindberg D.R."/>
            <person name="Seaver E.C."/>
            <person name="Weisblat D.A."/>
            <person name="Putnam N.H."/>
            <person name="Rokhsar D.S."/>
        </authorList>
    </citation>
    <scope>NUCLEOTIDE SEQUENCE [LARGE SCALE GENOMIC DNA]</scope>
</reference>
<dbReference type="PRINTS" id="PR00111">
    <property type="entry name" value="ABHYDROLASE"/>
</dbReference>
<dbReference type="FunFam" id="3.40.50.1820:FF:000019">
    <property type="entry name" value="1-acylglycerol-3-phosphate O-acyltransferase ABHD5"/>
    <property type="match status" value="1"/>
</dbReference>
<dbReference type="OMA" id="AFHSMMQ"/>
<dbReference type="HOGENOM" id="CLU_017361_0_0_1"/>
<evidence type="ECO:0000256" key="17">
    <source>
        <dbReference type="ARBA" id="ARBA00042413"/>
    </source>
</evidence>
<evidence type="ECO:0000256" key="8">
    <source>
        <dbReference type="ARBA" id="ARBA00022677"/>
    </source>
</evidence>
<organism evidence="27 28">
    <name type="scientific">Lottia gigantea</name>
    <name type="common">Giant owl limpet</name>
    <dbReference type="NCBI Taxonomy" id="225164"/>
    <lineage>
        <taxon>Eukaryota</taxon>
        <taxon>Metazoa</taxon>
        <taxon>Spiralia</taxon>
        <taxon>Lophotrochozoa</taxon>
        <taxon>Mollusca</taxon>
        <taxon>Gastropoda</taxon>
        <taxon>Patellogastropoda</taxon>
        <taxon>Lottioidea</taxon>
        <taxon>Lottiidae</taxon>
        <taxon>Lottia</taxon>
    </lineage>
</organism>
<evidence type="ECO:0000256" key="23">
    <source>
        <dbReference type="ARBA" id="ARBA00048770"/>
    </source>
</evidence>
<dbReference type="CTD" id="20246885"/>
<dbReference type="InterPro" id="IPR000073">
    <property type="entry name" value="AB_hydrolase_1"/>
</dbReference>
<comment type="catalytic activity">
    <reaction evidence="19">
        <text>1-hexadecanoyl-sn-glycero-3-phosphate + (9Z)-octadecenoyl-CoA = 1-hexadecanoyl-2-(9Z-octadecenoyl)-sn-glycero-3-phosphate + CoA</text>
        <dbReference type="Rhea" id="RHEA:33187"/>
        <dbReference type="ChEBI" id="CHEBI:57287"/>
        <dbReference type="ChEBI" id="CHEBI:57387"/>
        <dbReference type="ChEBI" id="CHEBI:57518"/>
        <dbReference type="ChEBI" id="CHEBI:64839"/>
    </reaction>
    <physiologicalReaction direction="left-to-right" evidence="19">
        <dbReference type="Rhea" id="RHEA:33188"/>
    </physiologicalReaction>
</comment>
<evidence type="ECO:0000256" key="24">
    <source>
        <dbReference type="ARBA" id="ARBA00049561"/>
    </source>
</evidence>
<keyword evidence="9" id="KW-0808">Transferase</keyword>
<keyword evidence="12" id="KW-0443">Lipid metabolism</keyword>
<evidence type="ECO:0000313" key="27">
    <source>
        <dbReference type="EMBL" id="ESO87802.1"/>
    </source>
</evidence>
<dbReference type="PANTHER" id="PTHR42886">
    <property type="entry name" value="RE40534P-RELATED"/>
    <property type="match status" value="1"/>
</dbReference>
<dbReference type="KEGG" id="lgi:LOTGIDRAFT_219704"/>
<proteinExistence type="inferred from homology"/>
<dbReference type="EC" id="2.3.1.51" evidence="5"/>